<evidence type="ECO:0000313" key="2">
    <source>
        <dbReference type="Proteomes" id="UP000298579"/>
    </source>
</evidence>
<dbReference type="AlphaFoldDB" id="A0AAE6BAM9"/>
<evidence type="ECO:0000313" key="1">
    <source>
        <dbReference type="EMBL" id="QCL77772.1"/>
    </source>
</evidence>
<dbReference type="Proteomes" id="UP000298579">
    <property type="component" value="Chromosome circular"/>
</dbReference>
<reference evidence="1 2" key="1">
    <citation type="submission" date="2019-04" db="EMBL/GenBank/DDBJ databases">
        <title>Complete genome sequence of Agrobacterium tumefaciens CFBP5877.</title>
        <authorList>
            <person name="Huang Y.-Y."/>
            <person name="Chiang H.-Y."/>
            <person name="Chou L."/>
            <person name="Lai E.-M."/>
            <person name="Kuo C.-H."/>
        </authorList>
    </citation>
    <scope>NUCLEOTIDE SEQUENCE [LARGE SCALE GENOMIC DNA]</scope>
    <source>
        <strain evidence="1 2">CFBP5877</strain>
    </source>
</reference>
<protein>
    <submittedName>
        <fullName evidence="1">Uncharacterized protein</fullName>
    </submittedName>
</protein>
<name>A0AAE6BAM9_AGRTU</name>
<sequence length="93" mass="10306">MVRLSASRDDLSLGCWVFDRNPFIFSLASLPPAVPGYLSRRRLSHHAVAATCSNARAGICPFGGKCADERSSYLCRENSRNVVKKWLTMVGIF</sequence>
<dbReference type="EMBL" id="CP039897">
    <property type="protein sequence ID" value="QCL77772.1"/>
    <property type="molecule type" value="Genomic_DNA"/>
</dbReference>
<organism evidence="1 2">
    <name type="scientific">Agrobacterium tumefaciens</name>
    <dbReference type="NCBI Taxonomy" id="358"/>
    <lineage>
        <taxon>Bacteria</taxon>
        <taxon>Pseudomonadati</taxon>
        <taxon>Pseudomonadota</taxon>
        <taxon>Alphaproteobacteria</taxon>
        <taxon>Hyphomicrobiales</taxon>
        <taxon>Rhizobiaceae</taxon>
        <taxon>Rhizobium/Agrobacterium group</taxon>
        <taxon>Agrobacterium</taxon>
        <taxon>Agrobacterium tumefaciens complex</taxon>
    </lineage>
</organism>
<proteinExistence type="predicted"/>
<accession>A0AAE6BAM9</accession>
<gene>
    <name evidence="1" type="ORF">CFBP5877_00795</name>
</gene>